<dbReference type="InterPro" id="IPR013381">
    <property type="entry name" value="CRISPR-assoc_prot_Cse1"/>
</dbReference>
<gene>
    <name evidence="2" type="ORF">UFOPK4150_01583</name>
</gene>
<reference evidence="2" key="1">
    <citation type="submission" date="2020-05" db="EMBL/GenBank/DDBJ databases">
        <authorList>
            <person name="Chiriac C."/>
            <person name="Salcher M."/>
            <person name="Ghai R."/>
            <person name="Kavagutti S V."/>
        </authorList>
    </citation>
    <scope>NUCLEOTIDE SEQUENCE</scope>
</reference>
<dbReference type="EMBL" id="CAFBPU010000034">
    <property type="protein sequence ID" value="CAB5036024.1"/>
    <property type="molecule type" value="Genomic_DNA"/>
</dbReference>
<proteinExistence type="predicted"/>
<protein>
    <submittedName>
        <fullName evidence="2">Unannotated protein</fullName>
    </submittedName>
</protein>
<feature type="compositionally biased region" description="Basic and acidic residues" evidence="1">
    <location>
        <begin position="302"/>
        <end position="332"/>
    </location>
</feature>
<name>A0A6J7S3W4_9ZZZZ</name>
<dbReference type="AlphaFoldDB" id="A0A6J7S3W4"/>
<evidence type="ECO:0000256" key="1">
    <source>
        <dbReference type="SAM" id="MobiDB-lite"/>
    </source>
</evidence>
<dbReference type="Pfam" id="PF09481">
    <property type="entry name" value="CRISPR_Cse1"/>
    <property type="match status" value="1"/>
</dbReference>
<sequence length="534" mass="57604">MTPTALVPPPDVLQGSALFLAAHASATYDLAQEPWIPVMYRDGTRANIGARDLFTASHTILDITESDPLVRAALRRYLTALTARLVLLPGSPDKFAWLSRLDASTGFTSDEVEALITDQREHLWLFHPRTPFMQDGRFLQPARKFDSNWETNSDELLTPLPGSTSRAWAFKPGDLGVDSGLTWDRAARAVVARWYYGLSGNGGGGDMGGAFPNGTSDAPLTHAFRVDPAGLFGTLLRNIAKFVIESPRSPMTGLAWADPRHPSTGGDGLYRYSTTATACLLGPVASDARIHQALRGSIDDPAGSKETRKVAKQAAREDDPHRIRRTLDAKGKPRSDVRLSAFEPPLRRLAVLRRGIIEAGNVSATGVVRENDLWLSDATRRRDETLELTLANLAGSATSPQWAAAATVALPAAHLDPEWSRSIDLDALIDIGFGERGVYPTIRYAITSVFRGQEDPKKSMVGAPLAAAAHRRWLAAAETITAEALSGTRSLEEAEAALWKVGRDAVSAVLAPYASTTRYAGGVVQAVAAVRSRT</sequence>
<organism evidence="2">
    <name type="scientific">freshwater metagenome</name>
    <dbReference type="NCBI Taxonomy" id="449393"/>
    <lineage>
        <taxon>unclassified sequences</taxon>
        <taxon>metagenomes</taxon>
        <taxon>ecological metagenomes</taxon>
    </lineage>
</organism>
<feature type="region of interest" description="Disordered" evidence="1">
    <location>
        <begin position="297"/>
        <end position="332"/>
    </location>
</feature>
<accession>A0A6J7S3W4</accession>
<evidence type="ECO:0000313" key="2">
    <source>
        <dbReference type="EMBL" id="CAB5036024.1"/>
    </source>
</evidence>